<keyword evidence="2" id="KW-0812">Transmembrane</keyword>
<keyword evidence="4" id="KW-1185">Reference proteome</keyword>
<evidence type="ECO:0000313" key="4">
    <source>
        <dbReference type="Proteomes" id="UP000011760"/>
    </source>
</evidence>
<feature type="transmembrane region" description="Helical" evidence="2">
    <location>
        <begin position="322"/>
        <end position="342"/>
    </location>
</feature>
<feature type="compositionally biased region" description="Low complexity" evidence="1">
    <location>
        <begin position="1"/>
        <end position="15"/>
    </location>
</feature>
<dbReference type="RefSeq" id="WP_015650902.1">
    <property type="nucleotide sequence ID" value="NC_020506.1"/>
</dbReference>
<evidence type="ECO:0008006" key="5">
    <source>
        <dbReference type="Google" id="ProtNLM"/>
    </source>
</evidence>
<feature type="transmembrane region" description="Helical" evidence="2">
    <location>
        <begin position="363"/>
        <end position="381"/>
    </location>
</feature>
<dbReference type="eggNOG" id="COG3266">
    <property type="taxonomic scope" value="Bacteria"/>
</dbReference>
<feature type="region of interest" description="Disordered" evidence="1">
    <location>
        <begin position="1"/>
        <end position="23"/>
    </location>
</feature>
<proteinExistence type="predicted"/>
<dbReference type="AlphaFoldDB" id="M1UKK8"/>
<feature type="region of interest" description="Disordered" evidence="1">
    <location>
        <begin position="489"/>
        <end position="603"/>
    </location>
</feature>
<organism evidence="3 4">
    <name type="scientific">Corynebacterium callunae DSM 20147</name>
    <dbReference type="NCBI Taxonomy" id="1121353"/>
    <lineage>
        <taxon>Bacteria</taxon>
        <taxon>Bacillati</taxon>
        <taxon>Actinomycetota</taxon>
        <taxon>Actinomycetes</taxon>
        <taxon>Mycobacteriales</taxon>
        <taxon>Corynebacteriaceae</taxon>
        <taxon>Corynebacterium</taxon>
    </lineage>
</organism>
<sequence length="603" mass="64711">MMTETITQSTTSPTPNSHDHPPVFPLAIPRSGEIIHTIPVENIQRERLEKFAAANKQNCSVTAVLVPADGGSSFKVYVCGEEIGTLRNPELIQDSQISRVFASGCLVSCALRITLGESYLAHIEIGDPERSFVANSVPLKDWTLLPSGRTWSVEPTKLSPFKKYSAQATVLCELRTVEGLVYVFLDREECGILDVDSAIALLDTLSFSRDHKVLPMVRAFIDREAESDAITFAIDALPIQEWDSCQLQVKPIPALVPYAQNPREYRIGLSALSNTVEDHPPVPSYSSLKFPRVCRVTPFLALFLGLLSIILGIHLSSFSPRGAVGFLGIGLVGVVISAWVLYRRSADSEFKLAPRYWDFIAPLALGITIPSVVFANIGLFVDSSESVSSFKNADLTTLSSIPFEILIASPPITTEPSQSGGLFGGSDNRPLDEHGTLIIAGSELAGSESQANSTRQDATENARSEISIIDSPLMALGTEPHSIALDQAGEADQRAAESTAVTNAPNPEDILPGAPITLDLPDATRIRTESDPPVVDEPDDDSEPTTDLPEVPTTSEPSEPVATTEPSEPVATTEVKPSELAAEDTSTADTSEVATAEATEPTP</sequence>
<evidence type="ECO:0000313" key="3">
    <source>
        <dbReference type="EMBL" id="AGG66469.1"/>
    </source>
</evidence>
<gene>
    <name evidence="3" type="ORF">H924_05115</name>
</gene>
<dbReference type="STRING" id="1121353.H924_05115"/>
<keyword evidence="2" id="KW-1133">Transmembrane helix</keyword>
<evidence type="ECO:0000256" key="2">
    <source>
        <dbReference type="SAM" id="Phobius"/>
    </source>
</evidence>
<dbReference type="EMBL" id="CP004354">
    <property type="protein sequence ID" value="AGG66469.1"/>
    <property type="molecule type" value="Genomic_DNA"/>
</dbReference>
<dbReference type="PATRIC" id="fig|1121353.3.peg.1048"/>
<dbReference type="HOGENOM" id="CLU_452513_0_0_11"/>
<evidence type="ECO:0000256" key="1">
    <source>
        <dbReference type="SAM" id="MobiDB-lite"/>
    </source>
</evidence>
<feature type="transmembrane region" description="Helical" evidence="2">
    <location>
        <begin position="296"/>
        <end position="316"/>
    </location>
</feature>
<accession>M1UKK8</accession>
<feature type="compositionally biased region" description="Acidic residues" evidence="1">
    <location>
        <begin position="534"/>
        <end position="544"/>
    </location>
</feature>
<keyword evidence="2" id="KW-0472">Membrane</keyword>
<feature type="compositionally biased region" description="Low complexity" evidence="1">
    <location>
        <begin position="545"/>
        <end position="561"/>
    </location>
</feature>
<reference evidence="3 4" key="1">
    <citation type="submission" date="2013-02" db="EMBL/GenBank/DDBJ databases">
        <title>The complete genome sequence of Corynebacterium callunae DSM 20147.</title>
        <authorList>
            <person name="Ruckert C."/>
            <person name="Albersmeier A."/>
            <person name="Kalinowski J."/>
        </authorList>
    </citation>
    <scope>NUCLEOTIDE SEQUENCE [LARGE SCALE GENOMIC DNA]</scope>
    <source>
        <strain evidence="3 4">DSM 20147</strain>
    </source>
</reference>
<name>M1UKK8_9CORY</name>
<feature type="compositionally biased region" description="Polar residues" evidence="1">
    <location>
        <begin position="584"/>
        <end position="593"/>
    </location>
</feature>
<dbReference type="Proteomes" id="UP000011760">
    <property type="component" value="Chromosome"/>
</dbReference>
<protein>
    <recommendedName>
        <fullName evidence="5">Transmembrane protein</fullName>
    </recommendedName>
</protein>
<dbReference type="KEGG" id="ccn:H924_05115"/>